<dbReference type="GO" id="GO:0043328">
    <property type="term" value="P:protein transport to vacuole involved in ubiquitin-dependent protein catabolic process via the multivesicular body sorting pathway"/>
    <property type="evidence" value="ECO:0007669"/>
    <property type="project" value="TreeGrafter"/>
</dbReference>
<dbReference type="EMBL" id="JAEOAQ010000007">
    <property type="protein sequence ID" value="KAG5417807.1"/>
    <property type="molecule type" value="Genomic_DNA"/>
</dbReference>
<evidence type="ECO:0000256" key="1">
    <source>
        <dbReference type="ARBA" id="ARBA00009674"/>
    </source>
</evidence>
<dbReference type="PANTHER" id="PTHR13149">
    <property type="entry name" value="VACUOLAR PROTEIN SORTING-ASSOCIATED PROTEIN VPS25"/>
    <property type="match status" value="1"/>
</dbReference>
<keyword evidence="2" id="KW-0813">Transport</keyword>
<dbReference type="InterPro" id="IPR036388">
    <property type="entry name" value="WH-like_DNA-bd_sf"/>
</dbReference>
<dbReference type="GeneID" id="93654072"/>
<dbReference type="PANTHER" id="PTHR13149:SF0">
    <property type="entry name" value="VACUOLAR PROTEIN-SORTING-ASSOCIATED PROTEIN 25"/>
    <property type="match status" value="1"/>
</dbReference>
<comment type="caution">
    <text evidence="4">The sequence shown here is derived from an EMBL/GenBank/DDBJ whole genome shotgun (WGS) entry which is preliminary data.</text>
</comment>
<protein>
    <recommendedName>
        <fullName evidence="6">Vacuolar protein-sorting-associated protein 25</fullName>
    </recommendedName>
</protein>
<keyword evidence="5" id="KW-1185">Reference proteome</keyword>
<dbReference type="InterPro" id="IPR008570">
    <property type="entry name" value="ESCRT-II_cplx_Vps25-sub"/>
</dbReference>
<dbReference type="GO" id="GO:0042803">
    <property type="term" value="F:protein homodimerization activity"/>
    <property type="evidence" value="ECO:0007669"/>
    <property type="project" value="TreeGrafter"/>
</dbReference>
<dbReference type="InterPro" id="IPR036390">
    <property type="entry name" value="WH_DNA-bd_sf"/>
</dbReference>
<comment type="similarity">
    <text evidence="1">Belongs to the VPS25 family.</text>
</comment>
<name>A0A8H7Z9M2_9ASCO</name>
<dbReference type="Pfam" id="PF05871">
    <property type="entry name" value="ESCRT-II"/>
    <property type="match status" value="1"/>
</dbReference>
<dbReference type="OrthoDB" id="245150at2759"/>
<sequence>MSTSPQQQQQQQQQQHFEFPKIHSFPPLYTKQPNQTVQQQQIDSWCNILLQYCQFYKITSLTIEGEPKHTQLQQPLTVKKLEIPPLFSNSSINRHVNSEFKSVIITHLIHLKKAEYINHKRPELGIFVYWRSIVDWGNLLYEYVVNTGQQGTVLTLYELTKGAGDDEYENEGDVEQVVSGGLPLELRNLDEELLVKVIKEYLIKQGKAQLLMTDSNEIGGVKIV</sequence>
<gene>
    <name evidence="4" type="ORF">I9W82_005443</name>
</gene>
<dbReference type="Gene3D" id="1.10.10.570">
    <property type="entry name" value="Winged helix' DNA-binding domain. Chain C. Domain 1"/>
    <property type="match status" value="1"/>
</dbReference>
<dbReference type="GO" id="GO:0000814">
    <property type="term" value="C:ESCRT II complex"/>
    <property type="evidence" value="ECO:0007669"/>
    <property type="project" value="InterPro"/>
</dbReference>
<accession>A0A8H7Z9M2</accession>
<evidence type="ECO:0000256" key="3">
    <source>
        <dbReference type="ARBA" id="ARBA00022927"/>
    </source>
</evidence>
<keyword evidence="3" id="KW-0653">Protein transport</keyword>
<dbReference type="AlphaFoldDB" id="A0A8H7Z9M2"/>
<reference evidence="4 5" key="1">
    <citation type="submission" date="2020-12" db="EMBL/GenBank/DDBJ databases">
        <title>Effect of drift, selection, and recombination on the evolution of hybrid genomes in Candida yeast pathogens.</title>
        <authorList>
            <person name="Mixao V."/>
            <person name="Ksiezopolska E."/>
            <person name="Saus E."/>
            <person name="Boekhout T."/>
            <person name="Gacser A."/>
            <person name="Gabaldon T."/>
        </authorList>
    </citation>
    <scope>NUCLEOTIDE SEQUENCE [LARGE SCALE GENOMIC DNA]</scope>
    <source>
        <strain evidence="4 5">BP57</strain>
    </source>
</reference>
<evidence type="ECO:0008006" key="6">
    <source>
        <dbReference type="Google" id="ProtNLM"/>
    </source>
</evidence>
<dbReference type="Gene3D" id="1.10.10.10">
    <property type="entry name" value="Winged helix-like DNA-binding domain superfamily/Winged helix DNA-binding domain"/>
    <property type="match status" value="1"/>
</dbReference>
<dbReference type="SUPFAM" id="SSF46785">
    <property type="entry name" value="Winged helix' DNA-binding domain"/>
    <property type="match status" value="2"/>
</dbReference>
<evidence type="ECO:0000313" key="4">
    <source>
        <dbReference type="EMBL" id="KAG5417807.1"/>
    </source>
</evidence>
<organism evidence="4 5">
    <name type="scientific">Candida metapsilosis</name>
    <dbReference type="NCBI Taxonomy" id="273372"/>
    <lineage>
        <taxon>Eukaryota</taxon>
        <taxon>Fungi</taxon>
        <taxon>Dikarya</taxon>
        <taxon>Ascomycota</taxon>
        <taxon>Saccharomycotina</taxon>
        <taxon>Pichiomycetes</taxon>
        <taxon>Debaryomycetaceae</taxon>
        <taxon>Candida/Lodderomyces clade</taxon>
        <taxon>Candida</taxon>
    </lineage>
</organism>
<evidence type="ECO:0000256" key="2">
    <source>
        <dbReference type="ARBA" id="ARBA00022448"/>
    </source>
</evidence>
<dbReference type="GO" id="GO:0005198">
    <property type="term" value="F:structural molecule activity"/>
    <property type="evidence" value="ECO:0007669"/>
    <property type="project" value="TreeGrafter"/>
</dbReference>
<dbReference type="Proteomes" id="UP000669133">
    <property type="component" value="Unassembled WGS sequence"/>
</dbReference>
<dbReference type="InterPro" id="IPR014041">
    <property type="entry name" value="ESCRT-II_cplx_Vps25-sub_N"/>
</dbReference>
<dbReference type="RefSeq" id="XP_067546923.1">
    <property type="nucleotide sequence ID" value="XM_067694620.1"/>
</dbReference>
<proteinExistence type="inferred from homology"/>
<evidence type="ECO:0000313" key="5">
    <source>
        <dbReference type="Proteomes" id="UP000669133"/>
    </source>
</evidence>